<organism evidence="1">
    <name type="scientific">marine sediment metagenome</name>
    <dbReference type="NCBI Taxonomy" id="412755"/>
    <lineage>
        <taxon>unclassified sequences</taxon>
        <taxon>metagenomes</taxon>
        <taxon>ecological metagenomes</taxon>
    </lineage>
</organism>
<proteinExistence type="predicted"/>
<evidence type="ECO:0000313" key="1">
    <source>
        <dbReference type="EMBL" id="KKK58733.1"/>
    </source>
</evidence>
<comment type="caution">
    <text evidence="1">The sequence shown here is derived from an EMBL/GenBank/DDBJ whole genome shotgun (WGS) entry which is preliminary data.</text>
</comment>
<sequence length="256" mass="27390">MSTTPIAFWGTENPYAFNGAAGGGMGPVFWTPAPATGIGSGTPNSGSYHSTLMEIETLGASPPWSDTSERYWWLYINAKYLDPGGTDDVWAFIFASTPDPNNDSGTWFKISAQVKNGTNKYLNSMQLLRATSSHTSPTDDGGGLGSYTFGAAVRQDNLWLAFRFDKGDDAASPVEHATCKAWFYSIDDVGGSPVVGDWIEMWDVQTGDNGTANGAVTTTDTTLTDTREAWPADQWIGAVVTCNGKTMTVTTNDATT</sequence>
<feature type="non-terminal residue" evidence="1">
    <location>
        <position position="256"/>
    </location>
</feature>
<dbReference type="EMBL" id="LAZR01063826">
    <property type="protein sequence ID" value="KKK58733.1"/>
    <property type="molecule type" value="Genomic_DNA"/>
</dbReference>
<accession>A0A0F8WPZ3</accession>
<dbReference type="AlphaFoldDB" id="A0A0F8WPZ3"/>
<protein>
    <submittedName>
        <fullName evidence="1">Uncharacterized protein</fullName>
    </submittedName>
</protein>
<gene>
    <name evidence="1" type="ORF">LCGC14_3041440</name>
</gene>
<reference evidence="1" key="1">
    <citation type="journal article" date="2015" name="Nature">
        <title>Complex archaea that bridge the gap between prokaryotes and eukaryotes.</title>
        <authorList>
            <person name="Spang A."/>
            <person name="Saw J.H."/>
            <person name="Jorgensen S.L."/>
            <person name="Zaremba-Niedzwiedzka K."/>
            <person name="Martijn J."/>
            <person name="Lind A.E."/>
            <person name="van Eijk R."/>
            <person name="Schleper C."/>
            <person name="Guy L."/>
            <person name="Ettema T.J."/>
        </authorList>
    </citation>
    <scope>NUCLEOTIDE SEQUENCE</scope>
</reference>
<name>A0A0F8WPZ3_9ZZZZ</name>